<dbReference type="GO" id="GO:0032543">
    <property type="term" value="P:mitochondrial translation"/>
    <property type="evidence" value="ECO:0007669"/>
    <property type="project" value="TreeGrafter"/>
</dbReference>
<dbReference type="Gene3D" id="3.30.1320.10">
    <property type="match status" value="1"/>
</dbReference>
<dbReference type="EMBL" id="CAEY01001352">
    <property type="status" value="NOT_ANNOTATED_CDS"/>
    <property type="molecule type" value="Genomic_DNA"/>
</dbReference>
<dbReference type="EnsemblMetazoa" id="tetur04g01390.1">
    <property type="protein sequence ID" value="tetur04g01390.1"/>
    <property type="gene ID" value="tetur04g01390"/>
</dbReference>
<dbReference type="STRING" id="32264.T1K1H2"/>
<dbReference type="OMA" id="MPNADNE"/>
<dbReference type="eggNOG" id="KOG3419">
    <property type="taxonomic scope" value="Eukaryota"/>
</dbReference>
<dbReference type="InterPro" id="IPR023803">
    <property type="entry name" value="Ribosomal_bS16_dom_sf"/>
</dbReference>
<evidence type="ECO:0000256" key="5">
    <source>
        <dbReference type="ARBA" id="ARBA00035438"/>
    </source>
</evidence>
<dbReference type="PANTHER" id="PTHR12919:SF20">
    <property type="entry name" value="SMALL RIBOSOMAL SUBUNIT PROTEIN BS16M"/>
    <property type="match status" value="1"/>
</dbReference>
<dbReference type="GO" id="GO:0005763">
    <property type="term" value="C:mitochondrial small ribosomal subunit"/>
    <property type="evidence" value="ECO:0007669"/>
    <property type="project" value="TreeGrafter"/>
</dbReference>
<evidence type="ECO:0000313" key="7">
    <source>
        <dbReference type="Proteomes" id="UP000015104"/>
    </source>
</evidence>
<dbReference type="SUPFAM" id="SSF54565">
    <property type="entry name" value="Ribosomal protein S16"/>
    <property type="match status" value="1"/>
</dbReference>
<evidence type="ECO:0000313" key="6">
    <source>
        <dbReference type="EnsemblMetazoa" id="tetur04g01390.1"/>
    </source>
</evidence>
<protein>
    <recommendedName>
        <fullName evidence="4">Small ribosomal subunit protein bS16m</fullName>
    </recommendedName>
    <alternativeName>
        <fullName evidence="5">28S ribosomal protein S16, mitochondrial</fullName>
    </alternativeName>
</protein>
<proteinExistence type="inferred from homology"/>
<dbReference type="HOGENOM" id="CLU_100590_4_1_1"/>
<dbReference type="Proteomes" id="UP000015104">
    <property type="component" value="Unassembled WGS sequence"/>
</dbReference>
<accession>T1K1H2</accession>
<evidence type="ECO:0000256" key="2">
    <source>
        <dbReference type="ARBA" id="ARBA00022980"/>
    </source>
</evidence>
<dbReference type="AlphaFoldDB" id="T1K1H2"/>
<reference evidence="6" key="2">
    <citation type="submission" date="2015-06" db="UniProtKB">
        <authorList>
            <consortium name="EnsemblMetazoa"/>
        </authorList>
    </citation>
    <scope>IDENTIFICATION</scope>
</reference>
<keyword evidence="3" id="KW-0687">Ribonucleoprotein</keyword>
<dbReference type="InterPro" id="IPR000307">
    <property type="entry name" value="Ribosomal_bS16"/>
</dbReference>
<dbReference type="Pfam" id="PF00886">
    <property type="entry name" value="Ribosomal_S16"/>
    <property type="match status" value="1"/>
</dbReference>
<reference evidence="7" key="1">
    <citation type="submission" date="2011-08" db="EMBL/GenBank/DDBJ databases">
        <authorList>
            <person name="Rombauts S."/>
        </authorList>
    </citation>
    <scope>NUCLEOTIDE SEQUENCE</scope>
    <source>
        <strain evidence="7">London</strain>
    </source>
</reference>
<organism evidence="6 7">
    <name type="scientific">Tetranychus urticae</name>
    <name type="common">Two-spotted spider mite</name>
    <dbReference type="NCBI Taxonomy" id="32264"/>
    <lineage>
        <taxon>Eukaryota</taxon>
        <taxon>Metazoa</taxon>
        <taxon>Ecdysozoa</taxon>
        <taxon>Arthropoda</taxon>
        <taxon>Chelicerata</taxon>
        <taxon>Arachnida</taxon>
        <taxon>Acari</taxon>
        <taxon>Acariformes</taxon>
        <taxon>Trombidiformes</taxon>
        <taxon>Prostigmata</taxon>
        <taxon>Eleutherengona</taxon>
        <taxon>Raphignathae</taxon>
        <taxon>Tetranychoidea</taxon>
        <taxon>Tetranychidae</taxon>
        <taxon>Tetranychus</taxon>
    </lineage>
</organism>
<gene>
    <name evidence="6" type="primary">107360012</name>
</gene>
<dbReference type="PANTHER" id="PTHR12919">
    <property type="entry name" value="30S RIBOSOMAL PROTEIN S16"/>
    <property type="match status" value="1"/>
</dbReference>
<sequence length="134" mass="15303">MRRRFFWPSGIVIRFVREGCINRPFYHLAVLPAKKRVGRVPDEVIGSFDIFANENNERLFAVDIDRLNYWLGKGAKLSPGTSALLGYAGILEPSPASLLTAWRNRIAKENPEAPEIQQKKRAYTEDMFLRGIIP</sequence>
<dbReference type="GO" id="GO:0003735">
    <property type="term" value="F:structural constituent of ribosome"/>
    <property type="evidence" value="ECO:0007669"/>
    <property type="project" value="InterPro"/>
</dbReference>
<name>T1K1H2_TETUR</name>
<evidence type="ECO:0000256" key="3">
    <source>
        <dbReference type="ARBA" id="ARBA00023274"/>
    </source>
</evidence>
<dbReference type="OrthoDB" id="407221at2759"/>
<keyword evidence="7" id="KW-1185">Reference proteome</keyword>
<keyword evidence="2" id="KW-0689">Ribosomal protein</keyword>
<comment type="similarity">
    <text evidence="1">Belongs to the bacterial ribosomal protein bS16 family.</text>
</comment>
<evidence type="ECO:0000256" key="4">
    <source>
        <dbReference type="ARBA" id="ARBA00035263"/>
    </source>
</evidence>
<dbReference type="KEGG" id="tut:107360012"/>
<evidence type="ECO:0000256" key="1">
    <source>
        <dbReference type="ARBA" id="ARBA00006668"/>
    </source>
</evidence>